<evidence type="ECO:0000256" key="4">
    <source>
        <dbReference type="ARBA" id="ARBA00023136"/>
    </source>
</evidence>
<sequence>MTALNSQDRARAAGGGLSARHAVFFVVAAAAPLGFAVGSTPLALGAGGIGTAGMFLVVGMFLAIFAAGYTAMARFIPDAGAFFSFIAVGIGRPPGLGAAFVAILAYAVAATASIGPFAVFASQATATFLGVGTPWQVWAGVAMAAMGVLGVLNVELNMRVLGLILLVEVALFAVLSVAIIGTGGAEGLSLHAFRPDTIAGGEIGVVLLVVFAAFAGFEATALFREEVRDPEGAIRRATYGAIGAIAIFHAVVTWAIIAAFGDAAAVQVAHDRPTDMFALAAGTHVGAGFADLLVLFVAGNWFASILAFHNATARYLFVLGRDGVIGRVFAARSAKTGAPWVASLSHTLFAAAVLLFCVVRDLDPYLDLFVIGCVPAAVSIPAMELLTACAIFAFFRRDRRGTGLWQGRIAPAISVAALGIIVCLVLTNLPMFTGRTGAINWILPGLNLMVFLAGIARAYWMRTHRPGDYHRIGRWGKE</sequence>
<evidence type="ECO:0000313" key="8">
    <source>
        <dbReference type="Proteomes" id="UP001247754"/>
    </source>
</evidence>
<feature type="transmembrane region" description="Helical" evidence="5">
    <location>
        <begin position="135"/>
        <end position="154"/>
    </location>
</feature>
<dbReference type="Proteomes" id="UP001247754">
    <property type="component" value="Unassembled WGS sequence"/>
</dbReference>
<feature type="transmembrane region" description="Helical" evidence="5">
    <location>
        <begin position="244"/>
        <end position="265"/>
    </location>
</feature>
<dbReference type="Pfam" id="PF00324">
    <property type="entry name" value="AA_permease"/>
    <property type="match status" value="1"/>
</dbReference>
<accession>A0ABU1FBE6</accession>
<keyword evidence="2 5" id="KW-0812">Transmembrane</keyword>
<protein>
    <submittedName>
        <fullName evidence="7">APC family permease</fullName>
    </submittedName>
</protein>
<reference evidence="7 8" key="1">
    <citation type="submission" date="2023-09" db="EMBL/GenBank/DDBJ databases">
        <title>Xinfangfangia sedmenti sp. nov., isolated the sedment.</title>
        <authorList>
            <person name="Xu L."/>
        </authorList>
    </citation>
    <scope>NUCLEOTIDE SEQUENCE [LARGE SCALE GENOMIC DNA]</scope>
    <source>
        <strain evidence="7 8">LG-4</strain>
    </source>
</reference>
<evidence type="ECO:0000256" key="3">
    <source>
        <dbReference type="ARBA" id="ARBA00022989"/>
    </source>
</evidence>
<keyword evidence="4 5" id="KW-0472">Membrane</keyword>
<feature type="transmembrane region" description="Helical" evidence="5">
    <location>
        <begin position="52"/>
        <end position="76"/>
    </location>
</feature>
<feature type="transmembrane region" description="Helical" evidence="5">
    <location>
        <begin position="407"/>
        <end position="429"/>
    </location>
</feature>
<feature type="transmembrane region" description="Helical" evidence="5">
    <location>
        <begin position="21"/>
        <end position="46"/>
    </location>
</feature>
<feature type="transmembrane region" description="Helical" evidence="5">
    <location>
        <begin position="161"/>
        <end position="183"/>
    </location>
</feature>
<feature type="transmembrane region" description="Helical" evidence="5">
    <location>
        <begin position="285"/>
        <end position="308"/>
    </location>
</feature>
<feature type="transmembrane region" description="Helical" evidence="5">
    <location>
        <begin position="337"/>
        <end position="356"/>
    </location>
</feature>
<proteinExistence type="predicted"/>
<dbReference type="InterPro" id="IPR004841">
    <property type="entry name" value="AA-permease/SLC12A_dom"/>
</dbReference>
<keyword evidence="3 5" id="KW-1133">Transmembrane helix</keyword>
<dbReference type="PANTHER" id="PTHR42770:SF16">
    <property type="entry name" value="AMINO ACID PERMEASE"/>
    <property type="match status" value="1"/>
</dbReference>
<comment type="subcellular location">
    <subcellularLocation>
        <location evidence="1">Membrane</location>
        <topology evidence="1">Multi-pass membrane protein</topology>
    </subcellularLocation>
</comment>
<dbReference type="PANTHER" id="PTHR42770">
    <property type="entry name" value="AMINO ACID TRANSPORTER-RELATED"/>
    <property type="match status" value="1"/>
</dbReference>
<evidence type="ECO:0000313" key="7">
    <source>
        <dbReference type="EMBL" id="MDR5654211.1"/>
    </source>
</evidence>
<feature type="transmembrane region" description="Helical" evidence="5">
    <location>
        <begin position="203"/>
        <end position="223"/>
    </location>
</feature>
<feature type="domain" description="Amino acid permease/ SLC12A" evidence="6">
    <location>
        <begin position="21"/>
        <end position="356"/>
    </location>
</feature>
<feature type="transmembrane region" description="Helical" evidence="5">
    <location>
        <begin position="441"/>
        <end position="460"/>
    </location>
</feature>
<evidence type="ECO:0000256" key="1">
    <source>
        <dbReference type="ARBA" id="ARBA00004141"/>
    </source>
</evidence>
<organism evidence="7 8">
    <name type="scientific">Ruixingdingia sedimenti</name>
    <dbReference type="NCBI Taxonomy" id="3073604"/>
    <lineage>
        <taxon>Bacteria</taxon>
        <taxon>Pseudomonadati</taxon>
        <taxon>Pseudomonadota</taxon>
        <taxon>Alphaproteobacteria</taxon>
        <taxon>Rhodobacterales</taxon>
        <taxon>Paracoccaceae</taxon>
        <taxon>Ruixingdingia</taxon>
    </lineage>
</organism>
<feature type="transmembrane region" description="Helical" evidence="5">
    <location>
        <begin position="368"/>
        <end position="395"/>
    </location>
</feature>
<keyword evidence="8" id="KW-1185">Reference proteome</keyword>
<evidence type="ECO:0000259" key="6">
    <source>
        <dbReference type="Pfam" id="PF00324"/>
    </source>
</evidence>
<comment type="caution">
    <text evidence="7">The sequence shown here is derived from an EMBL/GenBank/DDBJ whole genome shotgun (WGS) entry which is preliminary data.</text>
</comment>
<dbReference type="RefSeq" id="WP_310458385.1">
    <property type="nucleotide sequence ID" value="NZ_JAVKPH010000022.1"/>
</dbReference>
<gene>
    <name evidence="7" type="ORF">RGD00_16475</name>
</gene>
<dbReference type="InterPro" id="IPR050367">
    <property type="entry name" value="APC_superfamily"/>
</dbReference>
<dbReference type="Gene3D" id="1.20.1740.10">
    <property type="entry name" value="Amino acid/polyamine transporter I"/>
    <property type="match status" value="1"/>
</dbReference>
<dbReference type="PIRSF" id="PIRSF006060">
    <property type="entry name" value="AA_transporter"/>
    <property type="match status" value="1"/>
</dbReference>
<name>A0ABU1FBE6_9RHOB</name>
<feature type="transmembrane region" description="Helical" evidence="5">
    <location>
        <begin position="96"/>
        <end position="115"/>
    </location>
</feature>
<evidence type="ECO:0000256" key="2">
    <source>
        <dbReference type="ARBA" id="ARBA00022692"/>
    </source>
</evidence>
<evidence type="ECO:0000256" key="5">
    <source>
        <dbReference type="SAM" id="Phobius"/>
    </source>
</evidence>
<dbReference type="EMBL" id="JAVKPH010000022">
    <property type="protein sequence ID" value="MDR5654211.1"/>
    <property type="molecule type" value="Genomic_DNA"/>
</dbReference>